<dbReference type="Gene3D" id="3.30.70.240">
    <property type="match status" value="1"/>
</dbReference>
<dbReference type="GO" id="GO:0005525">
    <property type="term" value="F:GTP binding"/>
    <property type="evidence" value="ECO:0007669"/>
    <property type="project" value="UniProtKB-KW"/>
</dbReference>
<evidence type="ECO:0000259" key="4">
    <source>
        <dbReference type="SMART" id="SM00838"/>
    </source>
</evidence>
<dbReference type="AlphaFoldDB" id="A0A382GM73"/>
<dbReference type="SUPFAM" id="SSF54211">
    <property type="entry name" value="Ribosomal protein S5 domain 2-like"/>
    <property type="match status" value="1"/>
</dbReference>
<dbReference type="PANTHER" id="PTHR43261:SF1">
    <property type="entry name" value="RIBOSOME-RELEASING FACTOR 2, MITOCHONDRIAL"/>
    <property type="match status" value="1"/>
</dbReference>
<name>A0A382GM73_9ZZZZ</name>
<dbReference type="Pfam" id="PF03764">
    <property type="entry name" value="EFG_IV"/>
    <property type="match status" value="1"/>
</dbReference>
<sequence>KNGPLAGYPIDDINVTLTFGSYHDVDSSDMAFKIAGSMAIKDALLKCAPKLMEPLMELEVVMPENYLGSVMSDITKRRGTIKGFNPRNNAQVLNAIVPLSEMFGYATDLRSITQGRAIFTMQFGYYDIVPTLVQERVVEKFKGKINI</sequence>
<organism evidence="5">
    <name type="scientific">marine metagenome</name>
    <dbReference type="NCBI Taxonomy" id="408172"/>
    <lineage>
        <taxon>unclassified sequences</taxon>
        <taxon>metagenomes</taxon>
        <taxon>ecological metagenomes</taxon>
    </lineage>
</organism>
<evidence type="ECO:0000256" key="3">
    <source>
        <dbReference type="ARBA" id="ARBA00023134"/>
    </source>
</evidence>
<keyword evidence="1" id="KW-0547">Nucleotide-binding</keyword>
<evidence type="ECO:0000313" key="5">
    <source>
        <dbReference type="EMBL" id="SVB75885.1"/>
    </source>
</evidence>
<dbReference type="InterPro" id="IPR000640">
    <property type="entry name" value="EFG_V-like"/>
</dbReference>
<dbReference type="Pfam" id="PF00679">
    <property type="entry name" value="EFG_C"/>
    <property type="match status" value="1"/>
</dbReference>
<accession>A0A382GM73</accession>
<dbReference type="PANTHER" id="PTHR43261">
    <property type="entry name" value="TRANSLATION ELONGATION FACTOR G-RELATED"/>
    <property type="match status" value="1"/>
</dbReference>
<evidence type="ECO:0000256" key="1">
    <source>
        <dbReference type="ARBA" id="ARBA00022741"/>
    </source>
</evidence>
<dbReference type="EMBL" id="UINC01056171">
    <property type="protein sequence ID" value="SVB75885.1"/>
    <property type="molecule type" value="Genomic_DNA"/>
</dbReference>
<protein>
    <recommendedName>
        <fullName evidence="4">Elongation factor EFG domain-containing protein</fullName>
    </recommendedName>
</protein>
<dbReference type="GO" id="GO:0032790">
    <property type="term" value="P:ribosome disassembly"/>
    <property type="evidence" value="ECO:0007669"/>
    <property type="project" value="TreeGrafter"/>
</dbReference>
<dbReference type="InterPro" id="IPR014721">
    <property type="entry name" value="Ribsml_uS5_D2-typ_fold_subgr"/>
</dbReference>
<keyword evidence="3" id="KW-0342">GTP-binding</keyword>
<dbReference type="SUPFAM" id="SSF54980">
    <property type="entry name" value="EF-G C-terminal domain-like"/>
    <property type="match status" value="1"/>
</dbReference>
<feature type="non-terminal residue" evidence="5">
    <location>
        <position position="1"/>
    </location>
</feature>
<dbReference type="FunFam" id="3.30.70.240:FF:000001">
    <property type="entry name" value="Elongation factor G"/>
    <property type="match status" value="1"/>
</dbReference>
<keyword evidence="2" id="KW-0648">Protein biosynthesis</keyword>
<dbReference type="InterPro" id="IPR005517">
    <property type="entry name" value="Transl_elong_EFG/EF2_IV"/>
</dbReference>
<dbReference type="InterPro" id="IPR035647">
    <property type="entry name" value="EFG_III/V"/>
</dbReference>
<proteinExistence type="predicted"/>
<evidence type="ECO:0000256" key="2">
    <source>
        <dbReference type="ARBA" id="ARBA00022917"/>
    </source>
</evidence>
<dbReference type="CDD" id="cd03713">
    <property type="entry name" value="EFG_mtEFG_C"/>
    <property type="match status" value="1"/>
</dbReference>
<reference evidence="5" key="1">
    <citation type="submission" date="2018-05" db="EMBL/GenBank/DDBJ databases">
        <authorList>
            <person name="Lanie J.A."/>
            <person name="Ng W.-L."/>
            <person name="Kazmierczak K.M."/>
            <person name="Andrzejewski T.M."/>
            <person name="Davidsen T.M."/>
            <person name="Wayne K.J."/>
            <person name="Tettelin H."/>
            <person name="Glass J.I."/>
            <person name="Rusch D."/>
            <person name="Podicherti R."/>
            <person name="Tsui H.-C.T."/>
            <person name="Winkler M.E."/>
        </authorList>
    </citation>
    <scope>NUCLEOTIDE SEQUENCE</scope>
</reference>
<feature type="domain" description="Elongation factor EFG" evidence="4">
    <location>
        <begin position="50"/>
        <end position="137"/>
    </location>
</feature>
<dbReference type="SMART" id="SM00838">
    <property type="entry name" value="EFG_C"/>
    <property type="match status" value="1"/>
</dbReference>
<dbReference type="InterPro" id="IPR035649">
    <property type="entry name" value="EFG_V"/>
</dbReference>
<dbReference type="Gene3D" id="3.30.230.10">
    <property type="match status" value="1"/>
</dbReference>
<dbReference type="InterPro" id="IPR020568">
    <property type="entry name" value="Ribosomal_Su5_D2-typ_SF"/>
</dbReference>
<dbReference type="GO" id="GO:0006412">
    <property type="term" value="P:translation"/>
    <property type="evidence" value="ECO:0007669"/>
    <property type="project" value="UniProtKB-KW"/>
</dbReference>
<gene>
    <name evidence="5" type="ORF">METZ01_LOCUS228739</name>
</gene>